<evidence type="ECO:0000313" key="3">
    <source>
        <dbReference type="Proteomes" id="UP000073492"/>
    </source>
</evidence>
<keyword evidence="3" id="KW-1185">Reference proteome</keyword>
<evidence type="ECO:0000256" key="1">
    <source>
        <dbReference type="SAM" id="MobiDB-lite"/>
    </source>
</evidence>
<sequence>MPHTRSSSRTVKPNHAGISKRAPPKRAPRQTAAPHWKLGRKKASATSKAKTEVAVHAEIPHVQPEEAVEGTEKVARVYNELWESTPVSLAFIDHGLLETDADTEIISLNLIDHIIKEENWNPALSMNKLSAACFLFASRVTGKKNAAGDIALSFDRDAEKYASALLATINQSRMATDYTVRIRIAQALKMSAEDIEYGYGILWEQRSELRELVGQYASDMEWLPMPEGVSRDDGSSQAAVVQEAQMEQRQAEVKQDEAGEAKAEERLMKAADAPLVSPAFLELDEFECAVAENE</sequence>
<evidence type="ECO:0000313" key="2">
    <source>
        <dbReference type="EMBL" id="KXT18886.1"/>
    </source>
</evidence>
<reference evidence="2 3" key="1">
    <citation type="submission" date="2015-07" db="EMBL/GenBank/DDBJ databases">
        <title>Comparative genomics of the Sigatoka disease complex on banana suggests a link between parallel evolutionary changes in Pseudocercospora fijiensis and Pseudocercospora eumusae and increased virulence on the banana host.</title>
        <authorList>
            <person name="Chang T.-C."/>
            <person name="Salvucci A."/>
            <person name="Crous P.W."/>
            <person name="Stergiopoulos I."/>
        </authorList>
    </citation>
    <scope>NUCLEOTIDE SEQUENCE [LARGE SCALE GENOMIC DNA]</scope>
    <source>
        <strain evidence="2 3">CBS 116634</strain>
    </source>
</reference>
<name>A0A139IWE2_9PEZI</name>
<proteinExistence type="predicted"/>
<dbReference type="AlphaFoldDB" id="A0A139IWE2"/>
<organism evidence="2 3">
    <name type="scientific">Pseudocercospora musae</name>
    <dbReference type="NCBI Taxonomy" id="113226"/>
    <lineage>
        <taxon>Eukaryota</taxon>
        <taxon>Fungi</taxon>
        <taxon>Dikarya</taxon>
        <taxon>Ascomycota</taxon>
        <taxon>Pezizomycotina</taxon>
        <taxon>Dothideomycetes</taxon>
        <taxon>Dothideomycetidae</taxon>
        <taxon>Mycosphaerellales</taxon>
        <taxon>Mycosphaerellaceae</taxon>
        <taxon>Pseudocercospora</taxon>
    </lineage>
</organism>
<protein>
    <submittedName>
        <fullName evidence="2">Uncharacterized protein</fullName>
    </submittedName>
</protein>
<dbReference type="OrthoDB" id="3916215at2759"/>
<gene>
    <name evidence="2" type="ORF">AC579_3529</name>
</gene>
<dbReference type="Proteomes" id="UP000073492">
    <property type="component" value="Unassembled WGS sequence"/>
</dbReference>
<feature type="region of interest" description="Disordered" evidence="1">
    <location>
        <begin position="1"/>
        <end position="50"/>
    </location>
</feature>
<feature type="compositionally biased region" description="Polar residues" evidence="1">
    <location>
        <begin position="1"/>
        <end position="11"/>
    </location>
</feature>
<comment type="caution">
    <text evidence="2">The sequence shown here is derived from an EMBL/GenBank/DDBJ whole genome shotgun (WGS) entry which is preliminary data.</text>
</comment>
<accession>A0A139IWE2</accession>
<dbReference type="EMBL" id="LFZO01000002">
    <property type="protein sequence ID" value="KXT18886.1"/>
    <property type="molecule type" value="Genomic_DNA"/>
</dbReference>